<dbReference type="RefSeq" id="WP_014807467.1">
    <property type="nucleotide sequence ID" value="NZ_DAONBL010000005.1"/>
</dbReference>
<organism evidence="4 5">
    <name type="scientific">Acetomicrobium flavidum</name>
    <dbReference type="NCBI Taxonomy" id="49896"/>
    <lineage>
        <taxon>Bacteria</taxon>
        <taxon>Thermotogati</taxon>
        <taxon>Synergistota</taxon>
        <taxon>Synergistia</taxon>
        <taxon>Synergistales</taxon>
        <taxon>Acetomicrobiaceae</taxon>
        <taxon>Acetomicrobium</taxon>
    </lineage>
</organism>
<evidence type="ECO:0000259" key="2">
    <source>
        <dbReference type="Pfam" id="PF13598"/>
    </source>
</evidence>
<dbReference type="PANTHER" id="PTHR31005:SF8">
    <property type="entry name" value="DUF4139 DOMAIN-CONTAINING PROTEIN"/>
    <property type="match status" value="1"/>
</dbReference>
<dbReference type="PANTHER" id="PTHR31005">
    <property type="entry name" value="DUF4139 DOMAIN-CONTAINING PROTEIN"/>
    <property type="match status" value="1"/>
</dbReference>
<evidence type="ECO:0008006" key="6">
    <source>
        <dbReference type="Google" id="ProtNLM"/>
    </source>
</evidence>
<dbReference type="Pfam" id="PF13600">
    <property type="entry name" value="DUF4140"/>
    <property type="match status" value="1"/>
</dbReference>
<feature type="domain" description="DUF4140" evidence="3">
    <location>
        <begin position="50"/>
        <end position="128"/>
    </location>
</feature>
<keyword evidence="1" id="KW-0175">Coiled coil</keyword>
<name>A0ABY1JEE6_9BACT</name>
<gene>
    <name evidence="4" type="ORF">SAMN05444368_1533</name>
</gene>
<evidence type="ECO:0000313" key="4">
    <source>
        <dbReference type="EMBL" id="SIN72603.1"/>
    </source>
</evidence>
<evidence type="ECO:0000256" key="1">
    <source>
        <dbReference type="SAM" id="Coils"/>
    </source>
</evidence>
<dbReference type="InterPro" id="IPR025554">
    <property type="entry name" value="DUF4140"/>
</dbReference>
<evidence type="ECO:0000313" key="5">
    <source>
        <dbReference type="Proteomes" id="UP000185093"/>
    </source>
</evidence>
<dbReference type="Proteomes" id="UP000185093">
    <property type="component" value="Unassembled WGS sequence"/>
</dbReference>
<accession>A0ABY1JEE6</accession>
<reference evidence="4 5" key="1">
    <citation type="submission" date="2016-11" db="EMBL/GenBank/DDBJ databases">
        <authorList>
            <person name="Varghese N."/>
            <person name="Submissions S."/>
        </authorList>
    </citation>
    <scope>NUCLEOTIDE SEQUENCE [LARGE SCALE GENOMIC DNA]</scope>
    <source>
        <strain evidence="4 5">DSM 20664</strain>
    </source>
</reference>
<proteinExistence type="predicted"/>
<dbReference type="EMBL" id="FSQZ01000001">
    <property type="protein sequence ID" value="SIN72603.1"/>
    <property type="molecule type" value="Genomic_DNA"/>
</dbReference>
<dbReference type="InterPro" id="IPR011935">
    <property type="entry name" value="CHP02231"/>
</dbReference>
<feature type="coiled-coil region" evidence="1">
    <location>
        <begin position="98"/>
        <end position="179"/>
    </location>
</feature>
<dbReference type="InterPro" id="IPR037291">
    <property type="entry name" value="DUF4139"/>
</dbReference>
<dbReference type="Pfam" id="PF13598">
    <property type="entry name" value="DUF4139"/>
    <property type="match status" value="1"/>
</dbReference>
<comment type="caution">
    <text evidence="4">The sequence shown here is derived from an EMBL/GenBank/DDBJ whole genome shotgun (WGS) entry which is preliminary data.</text>
</comment>
<protein>
    <recommendedName>
        <fullName evidence="6">DUF4139 domain-containing protein</fullName>
    </recommendedName>
</protein>
<keyword evidence="5" id="KW-1185">Reference proteome</keyword>
<evidence type="ECO:0000259" key="3">
    <source>
        <dbReference type="Pfam" id="PF13600"/>
    </source>
</evidence>
<sequence length="502" mass="55733">MTKRRVILQLTMIMLLAFMGGWIYAAYGNEQSPTSPVKVDVFPEGAYLYFEVPAGEANVVLPPSLDPNSISVHPDQGVQITKIEKSMVLLDQWLPEELIALNRQINSKKAQIAEIQSQINTLTQSARILENTILPADTTKSKEILSDLRQERYAIERQLRDFELDLEKQRTSLKSLQDQWNELCPKENFATSINMSSSGKGKIRIRAFSKNAGWQPLYYVNYSSKKGELTLDLKAEITQKTGIPWMGEIKLYSNAAQGDVAMPELPPLVVEFREPVTLKSFPVEAARLTLDAGGARRIESLSGLTYSVKGQVSGIGIPTTLPLERNVEKIDLEIICLPQIDVQAWAVARTKPLGKATLSGKAHVSIDDVPTGTTTIEEKSPGESLVISLGRVPLVMATREALIPAKSEEKPDKGIFVDGYSIRVANGLSSEASVTVIDRIPVSTHQDIKVNTITLDPKPVEITQKGLCTWKLKLKRGEEKVISVKYEITYPKDREIVIHPMF</sequence>
<feature type="domain" description="DUF4139" evidence="2">
    <location>
        <begin position="204"/>
        <end position="492"/>
    </location>
</feature>